<organism evidence="2">
    <name type="scientific">Moumouvirus sp. 'Monve'</name>
    <dbReference type="NCBI Taxonomy" id="1128131"/>
    <lineage>
        <taxon>Viruses</taxon>
        <taxon>Varidnaviria</taxon>
        <taxon>Bamfordvirae</taxon>
        <taxon>Nucleocytoviricota</taxon>
        <taxon>Megaviricetes</taxon>
        <taxon>Imitervirales</taxon>
        <taxon>Mimiviridae</taxon>
        <taxon>Megamimivirinae</taxon>
        <taxon>Moumouvirus</taxon>
    </lineage>
</organism>
<keyword evidence="1" id="KW-1133">Transmembrane helix</keyword>
<protein>
    <submittedName>
        <fullName evidence="2">Uncharacterized protein</fullName>
    </submittedName>
</protein>
<sequence length="66" mass="6919">MLYTAVCALTGAGIANTLARFNGADMRMNTLSTGLLSTMVGGFIGVGFGLSLGLMLFAKGSYFWFI</sequence>
<keyword evidence="1" id="KW-0812">Transmembrane</keyword>
<evidence type="ECO:0000256" key="1">
    <source>
        <dbReference type="SAM" id="Phobius"/>
    </source>
</evidence>
<proteinExistence type="predicted"/>
<keyword evidence="1" id="KW-0472">Membrane</keyword>
<reference evidence="2" key="1">
    <citation type="submission" date="2011-10" db="EMBL/GenBank/DDBJ databases">
        <title>Provirophages and transpovirons: unique mobilome of giant viruses.</title>
        <authorList>
            <person name="Desnues C."/>
            <person name="LaScola B."/>
            <person name="Yutin N."/>
            <person name="Fournous G."/>
            <person name="Koonin E."/>
            <person name="Raoult D."/>
        </authorList>
    </citation>
    <scope>NUCLEOTIDE SEQUENCE</scope>
    <source>
        <strain evidence="2">Mv13-mv</strain>
    </source>
</reference>
<evidence type="ECO:0000313" key="2">
    <source>
        <dbReference type="EMBL" id="AEX62308.1"/>
    </source>
</evidence>
<name>H2ED35_9VIRU</name>
<gene>
    <name evidence="2" type="ORF">mv_L103</name>
</gene>
<accession>H2ED35</accession>
<dbReference type="EMBL" id="JN885995">
    <property type="protein sequence ID" value="AEX62308.1"/>
    <property type="molecule type" value="Genomic_DNA"/>
</dbReference>
<feature type="transmembrane region" description="Helical" evidence="1">
    <location>
        <begin position="35"/>
        <end position="58"/>
    </location>
</feature>